<accession>A0A3L6DBE3</accession>
<evidence type="ECO:0000256" key="1">
    <source>
        <dbReference type="SAM" id="Phobius"/>
    </source>
</evidence>
<keyword evidence="1" id="KW-0812">Transmembrane</keyword>
<sequence>MRVRAGGRGRVRVLCVLIAQLYQCVWLHMICSS</sequence>
<keyword evidence="1" id="KW-0472">Membrane</keyword>
<dbReference type="AlphaFoldDB" id="A0A3L6DBE3"/>
<evidence type="ECO:0000313" key="2">
    <source>
        <dbReference type="EMBL" id="PWZ04921.1"/>
    </source>
</evidence>
<dbReference type="EMBL" id="NCVQ01000010">
    <property type="protein sequence ID" value="PWZ04921.1"/>
    <property type="molecule type" value="Genomic_DNA"/>
</dbReference>
<feature type="transmembrane region" description="Helical" evidence="1">
    <location>
        <begin position="12"/>
        <end position="30"/>
    </location>
</feature>
<evidence type="ECO:0000313" key="3">
    <source>
        <dbReference type="Proteomes" id="UP000251960"/>
    </source>
</evidence>
<dbReference type="Proteomes" id="UP000251960">
    <property type="component" value="Chromosome 9"/>
</dbReference>
<organism evidence="2 3">
    <name type="scientific">Zea mays</name>
    <name type="common">Maize</name>
    <dbReference type="NCBI Taxonomy" id="4577"/>
    <lineage>
        <taxon>Eukaryota</taxon>
        <taxon>Viridiplantae</taxon>
        <taxon>Streptophyta</taxon>
        <taxon>Embryophyta</taxon>
        <taxon>Tracheophyta</taxon>
        <taxon>Spermatophyta</taxon>
        <taxon>Magnoliopsida</taxon>
        <taxon>Liliopsida</taxon>
        <taxon>Poales</taxon>
        <taxon>Poaceae</taxon>
        <taxon>PACMAD clade</taxon>
        <taxon>Panicoideae</taxon>
        <taxon>Andropogonodae</taxon>
        <taxon>Andropogoneae</taxon>
        <taxon>Tripsacinae</taxon>
        <taxon>Zea</taxon>
    </lineage>
</organism>
<reference evidence="2 3" key="1">
    <citation type="journal article" date="2018" name="Nat. Genet.">
        <title>Extensive intraspecific gene order and gene structural variations between Mo17 and other maize genomes.</title>
        <authorList>
            <person name="Sun S."/>
            <person name="Zhou Y."/>
            <person name="Chen J."/>
            <person name="Shi J."/>
            <person name="Zhao H."/>
            <person name="Zhao H."/>
            <person name="Song W."/>
            <person name="Zhang M."/>
            <person name="Cui Y."/>
            <person name="Dong X."/>
            <person name="Liu H."/>
            <person name="Ma X."/>
            <person name="Jiao Y."/>
            <person name="Wang B."/>
            <person name="Wei X."/>
            <person name="Stein J.C."/>
            <person name="Glaubitz J.C."/>
            <person name="Lu F."/>
            <person name="Yu G."/>
            <person name="Liang C."/>
            <person name="Fengler K."/>
            <person name="Li B."/>
            <person name="Rafalski A."/>
            <person name="Schnable P.S."/>
            <person name="Ware D.H."/>
            <person name="Buckler E.S."/>
            <person name="Lai J."/>
        </authorList>
    </citation>
    <scope>NUCLEOTIDE SEQUENCE [LARGE SCALE GENOMIC DNA]</scope>
    <source>
        <strain evidence="3">cv. Missouri 17</strain>
        <tissue evidence="2">Seedling</tissue>
    </source>
</reference>
<comment type="caution">
    <text evidence="2">The sequence shown here is derived from an EMBL/GenBank/DDBJ whole genome shotgun (WGS) entry which is preliminary data.</text>
</comment>
<keyword evidence="1" id="KW-1133">Transmembrane helix</keyword>
<name>A0A3L6DBE3_MAIZE</name>
<gene>
    <name evidence="2" type="ORF">Zm00014a_016867</name>
</gene>
<proteinExistence type="predicted"/>
<protein>
    <submittedName>
        <fullName evidence="2">Uncharacterized protein</fullName>
    </submittedName>
</protein>